<reference evidence="2 3" key="1">
    <citation type="submission" date="2023-10" db="EMBL/GenBank/DDBJ databases">
        <title>Genomes of two closely related lineages of the louse Polyplax serrata with different host specificities.</title>
        <authorList>
            <person name="Martinu J."/>
            <person name="Tarabai H."/>
            <person name="Stefka J."/>
            <person name="Hypsa V."/>
        </authorList>
    </citation>
    <scope>NUCLEOTIDE SEQUENCE [LARGE SCALE GENOMIC DNA]</scope>
    <source>
        <strain evidence="2">HR10_N</strain>
    </source>
</reference>
<protein>
    <submittedName>
        <fullName evidence="2">Uncharacterized protein</fullName>
    </submittedName>
</protein>
<keyword evidence="1" id="KW-0812">Transmembrane</keyword>
<feature type="transmembrane region" description="Helical" evidence="1">
    <location>
        <begin position="226"/>
        <end position="248"/>
    </location>
</feature>
<evidence type="ECO:0000313" key="2">
    <source>
        <dbReference type="EMBL" id="KAK6645287.1"/>
    </source>
</evidence>
<proteinExistence type="predicted"/>
<name>A0AAN8SEI8_POLSC</name>
<dbReference type="EMBL" id="JAWJWE010000001">
    <property type="protein sequence ID" value="KAK6645287.1"/>
    <property type="molecule type" value="Genomic_DNA"/>
</dbReference>
<evidence type="ECO:0000256" key="1">
    <source>
        <dbReference type="SAM" id="Phobius"/>
    </source>
</evidence>
<keyword evidence="1" id="KW-0472">Membrane</keyword>
<sequence length="263" mass="30128">MKCSCNRQGRKPSISGCTFGPYVSSPFPSSPPPCPGLTGLIPSTPVRGITASAYYLESPSMISLQIPLFLTACFLSFYQGRRVLVIRRERNRIKGQKGDGEGNPLLLLKSRNGRVLKEGDVFVEEKEIEMEPPSRKLCITLVVISSVCLLLVTSIYILQVVGYHWSCNEYRRMLMHLLRASGNMAQILSERLECTAIFSFMDYLQPKRKLYDPYDYERTYRINTGISLFIAQMALLKNVFVWICISYLNIKMLRKRIHYDRTQ</sequence>
<dbReference type="Proteomes" id="UP001372834">
    <property type="component" value="Unassembled WGS sequence"/>
</dbReference>
<organism evidence="2 3">
    <name type="scientific">Polyplax serrata</name>
    <name type="common">Common mouse louse</name>
    <dbReference type="NCBI Taxonomy" id="468196"/>
    <lineage>
        <taxon>Eukaryota</taxon>
        <taxon>Metazoa</taxon>
        <taxon>Ecdysozoa</taxon>
        <taxon>Arthropoda</taxon>
        <taxon>Hexapoda</taxon>
        <taxon>Insecta</taxon>
        <taxon>Pterygota</taxon>
        <taxon>Neoptera</taxon>
        <taxon>Paraneoptera</taxon>
        <taxon>Psocodea</taxon>
        <taxon>Troctomorpha</taxon>
        <taxon>Phthiraptera</taxon>
        <taxon>Anoplura</taxon>
        <taxon>Polyplacidae</taxon>
        <taxon>Polyplax</taxon>
    </lineage>
</organism>
<feature type="transmembrane region" description="Helical" evidence="1">
    <location>
        <begin position="137"/>
        <end position="165"/>
    </location>
</feature>
<keyword evidence="1" id="KW-1133">Transmembrane helix</keyword>
<dbReference type="AlphaFoldDB" id="A0AAN8SEI8"/>
<evidence type="ECO:0000313" key="3">
    <source>
        <dbReference type="Proteomes" id="UP001372834"/>
    </source>
</evidence>
<gene>
    <name evidence="2" type="ORF">RUM43_001563</name>
</gene>
<comment type="caution">
    <text evidence="2">The sequence shown here is derived from an EMBL/GenBank/DDBJ whole genome shotgun (WGS) entry which is preliminary data.</text>
</comment>
<accession>A0AAN8SEI8</accession>